<sequence length="373" mass="41829">MIVLLTIITSVIFLGHLVPVNITTLLYSVSFIIKEILLYVMPLIVFVLIFSSINNLKKLAIKFIIFIIMAIFLSNLISSITAYCIGHFVAHNMYLEYNVAQHIETIIPLWPLKLKPPISSLQALICGLFTSMIISTFFPKKSKELSYKMLDLTLFILKAFLTPIIPIFVLGFTLKMQHDQVLTTLFKDYSIVFIIIISAMYCYIFLLYGLASSFRIKGWIVSMGNMAPAFITAISTMSSSVTMPFTLKASKKNVKQDDIVSSVIPITVNFHLVGDCFFIIILATMMTSSYAADHIAFISYFLLYMFAIAAVPGGGIIVMLPILKQYLQFSPEMLSLIVALYMIFDPIITSANVMGNGAFAMVFTKLYKRLCPS</sequence>
<dbReference type="GO" id="GO:0015293">
    <property type="term" value="F:symporter activity"/>
    <property type="evidence" value="ECO:0007669"/>
    <property type="project" value="UniProtKB-KW"/>
</dbReference>
<keyword evidence="9" id="KW-1185">Reference proteome</keyword>
<dbReference type="PANTHER" id="PTHR42865:SF7">
    <property type="entry name" value="PROTON_GLUTAMATE-ASPARTATE SYMPORTER"/>
    <property type="match status" value="1"/>
</dbReference>
<feature type="transmembrane region" description="Helical" evidence="7">
    <location>
        <begin position="189"/>
        <end position="211"/>
    </location>
</feature>
<comment type="caution">
    <text evidence="8">The sequence shown here is derived from an EMBL/GenBank/DDBJ whole genome shotgun (WGS) entry which is preliminary data.</text>
</comment>
<comment type="subcellular location">
    <subcellularLocation>
        <location evidence="1">Cell membrane</location>
        <topology evidence="1">Multi-pass membrane protein</topology>
    </subcellularLocation>
</comment>
<evidence type="ECO:0000256" key="6">
    <source>
        <dbReference type="ARBA" id="ARBA00023136"/>
    </source>
</evidence>
<evidence type="ECO:0000256" key="1">
    <source>
        <dbReference type="ARBA" id="ARBA00004651"/>
    </source>
</evidence>
<evidence type="ECO:0000256" key="3">
    <source>
        <dbReference type="ARBA" id="ARBA00022475"/>
    </source>
</evidence>
<dbReference type="SUPFAM" id="SSF118215">
    <property type="entry name" value="Proton glutamate symport protein"/>
    <property type="match status" value="1"/>
</dbReference>
<keyword evidence="2" id="KW-0813">Transport</keyword>
<protein>
    <recommendedName>
        <fullName evidence="10">Dicarboxylate/amino acid:cation symporter</fullName>
    </recommendedName>
</protein>
<evidence type="ECO:0000256" key="2">
    <source>
        <dbReference type="ARBA" id="ARBA00022448"/>
    </source>
</evidence>
<evidence type="ECO:0000256" key="7">
    <source>
        <dbReference type="SAM" id="Phobius"/>
    </source>
</evidence>
<dbReference type="RefSeq" id="WP_070064609.1">
    <property type="nucleotide sequence ID" value="NZ_MJMG01000001.1"/>
</dbReference>
<organism evidence="8 9">
    <name type="scientific">Wolbachia pipientis</name>
    <dbReference type="NCBI Taxonomy" id="955"/>
    <lineage>
        <taxon>Bacteria</taxon>
        <taxon>Pseudomonadati</taxon>
        <taxon>Pseudomonadota</taxon>
        <taxon>Alphaproteobacteria</taxon>
        <taxon>Rickettsiales</taxon>
        <taxon>Anaplasmataceae</taxon>
        <taxon>Wolbachieae</taxon>
        <taxon>Wolbachia</taxon>
    </lineage>
</organism>
<evidence type="ECO:0000256" key="4">
    <source>
        <dbReference type="ARBA" id="ARBA00022692"/>
    </source>
</evidence>
<feature type="transmembrane region" description="Helical" evidence="7">
    <location>
        <begin position="150"/>
        <end position="169"/>
    </location>
</feature>
<feature type="transmembrane region" description="Helical" evidence="7">
    <location>
        <begin position="334"/>
        <end position="363"/>
    </location>
</feature>
<accession>A0A1E7QKG3</accession>
<dbReference type="OrthoDB" id="9768885at2"/>
<evidence type="ECO:0000313" key="8">
    <source>
        <dbReference type="EMBL" id="OEY86958.1"/>
    </source>
</evidence>
<dbReference type="PANTHER" id="PTHR42865">
    <property type="entry name" value="PROTON/GLUTAMATE-ASPARTATE SYMPORTER"/>
    <property type="match status" value="1"/>
</dbReference>
<name>A0A1E7QKG3_WOLPI</name>
<feature type="transmembrane region" description="Helical" evidence="7">
    <location>
        <begin position="295"/>
        <end position="322"/>
    </location>
</feature>
<feature type="transmembrane region" description="Helical" evidence="7">
    <location>
        <begin position="29"/>
        <end position="51"/>
    </location>
</feature>
<evidence type="ECO:0000313" key="9">
    <source>
        <dbReference type="Proteomes" id="UP000175679"/>
    </source>
</evidence>
<keyword evidence="3" id="KW-1003">Cell membrane</keyword>
<feature type="transmembrane region" description="Helical" evidence="7">
    <location>
        <begin position="63"/>
        <end position="89"/>
    </location>
</feature>
<dbReference type="GO" id="GO:0005886">
    <property type="term" value="C:plasma membrane"/>
    <property type="evidence" value="ECO:0007669"/>
    <property type="project" value="UniProtKB-SubCell"/>
</dbReference>
<dbReference type="Proteomes" id="UP000175679">
    <property type="component" value="Unassembled WGS sequence"/>
</dbReference>
<feature type="transmembrane region" description="Helical" evidence="7">
    <location>
        <begin position="218"/>
        <end position="239"/>
    </location>
</feature>
<feature type="transmembrane region" description="Helical" evidence="7">
    <location>
        <begin position="259"/>
        <end position="283"/>
    </location>
</feature>
<evidence type="ECO:0000256" key="5">
    <source>
        <dbReference type="ARBA" id="ARBA00022989"/>
    </source>
</evidence>
<dbReference type="EMBL" id="MJMG01000001">
    <property type="protein sequence ID" value="OEY86958.1"/>
    <property type="molecule type" value="Genomic_DNA"/>
</dbReference>
<evidence type="ECO:0008006" key="10">
    <source>
        <dbReference type="Google" id="ProtNLM"/>
    </source>
</evidence>
<proteinExistence type="predicted"/>
<dbReference type="AlphaFoldDB" id="A0A1E7QKG3"/>
<feature type="transmembrane region" description="Helical" evidence="7">
    <location>
        <begin position="118"/>
        <end position="138"/>
    </location>
</feature>
<dbReference type="InterPro" id="IPR001991">
    <property type="entry name" value="Na-dicarboxylate_symporter"/>
</dbReference>
<keyword evidence="4 7" id="KW-0812">Transmembrane</keyword>
<keyword evidence="6 7" id="KW-0472">Membrane</keyword>
<dbReference type="Gene3D" id="1.10.3860.10">
    <property type="entry name" value="Sodium:dicarboxylate symporter"/>
    <property type="match status" value="1"/>
</dbReference>
<dbReference type="InterPro" id="IPR036458">
    <property type="entry name" value="Na:dicarbo_symporter_sf"/>
</dbReference>
<keyword evidence="5 7" id="KW-1133">Transmembrane helix</keyword>
<dbReference type="Pfam" id="PF00375">
    <property type="entry name" value="SDF"/>
    <property type="match status" value="1"/>
</dbReference>
<gene>
    <name evidence="8" type="ORF">BIY23_00440</name>
</gene>
<reference evidence="8 9" key="1">
    <citation type="submission" date="2016-09" db="EMBL/GenBank/DDBJ databases">
        <title>Genomic evidence for plant-parasitic nematodes as the earliest Wolbachia hosts.</title>
        <authorList>
            <person name="Brown A.M."/>
            <person name="Wasala S.K."/>
            <person name="Howe D.K."/>
            <person name="Peetz A.B."/>
            <person name="Zasada I.A."/>
            <person name="Denver D.R."/>
        </authorList>
    </citation>
    <scope>NUCLEOTIDE SEQUENCE [LARGE SCALE GENOMIC DNA]</scope>
    <source>
        <strain evidence="9">wPpe</strain>
    </source>
</reference>